<evidence type="ECO:0000313" key="1">
    <source>
        <dbReference type="EMBL" id="KAJ8126674.1"/>
    </source>
</evidence>
<keyword evidence="2" id="KW-1185">Reference proteome</keyword>
<dbReference type="Proteomes" id="UP001153332">
    <property type="component" value="Unassembled WGS sequence"/>
</dbReference>
<evidence type="ECO:0000313" key="2">
    <source>
        <dbReference type="Proteomes" id="UP001153332"/>
    </source>
</evidence>
<accession>A0ACC2JH31</accession>
<gene>
    <name evidence="1" type="ORF">O1611_g6964</name>
</gene>
<comment type="caution">
    <text evidence="1">The sequence shown here is derived from an EMBL/GenBank/DDBJ whole genome shotgun (WGS) entry which is preliminary data.</text>
</comment>
<sequence length="161" mass="17619">MEAIGTTSSIAAQAKPLLQSLSHIHMALERQKHNSIHLTMVLSDVEATESIVNRIVKDPRFDNDDVASYIKKLFDIATRLENLVVDQETKAGNDKGFCLFAQDFIYGPREQGELEALKSELVASRVTPALAKLALNALSTTTKNAEMEGLGFMSNSGVINK</sequence>
<organism evidence="1 2">
    <name type="scientific">Lasiodiplodia mahajangana</name>
    <dbReference type="NCBI Taxonomy" id="1108764"/>
    <lineage>
        <taxon>Eukaryota</taxon>
        <taxon>Fungi</taxon>
        <taxon>Dikarya</taxon>
        <taxon>Ascomycota</taxon>
        <taxon>Pezizomycotina</taxon>
        <taxon>Dothideomycetes</taxon>
        <taxon>Dothideomycetes incertae sedis</taxon>
        <taxon>Botryosphaeriales</taxon>
        <taxon>Botryosphaeriaceae</taxon>
        <taxon>Lasiodiplodia</taxon>
    </lineage>
</organism>
<protein>
    <submittedName>
        <fullName evidence="1">Uncharacterized protein</fullName>
    </submittedName>
</protein>
<name>A0ACC2JH31_9PEZI</name>
<dbReference type="EMBL" id="JAPUUL010001747">
    <property type="protein sequence ID" value="KAJ8126674.1"/>
    <property type="molecule type" value="Genomic_DNA"/>
</dbReference>
<proteinExistence type="predicted"/>
<reference evidence="1" key="1">
    <citation type="submission" date="2022-12" db="EMBL/GenBank/DDBJ databases">
        <title>Genome Sequence of Lasiodiplodia mahajangana.</title>
        <authorList>
            <person name="Buettner E."/>
        </authorList>
    </citation>
    <scope>NUCLEOTIDE SEQUENCE</scope>
    <source>
        <strain evidence="1">VT137</strain>
    </source>
</reference>